<protein>
    <submittedName>
        <fullName evidence="1">Uncharacterized protein</fullName>
    </submittedName>
</protein>
<sequence>MNWKIENMPEKYAALSQKTYKAAYLFISFCKLEKILLSHSEISRPWFLKWIMKQEICYYNQLITSFAEEMNWKNREHTLTLEPPELFISLKRAAMNTE</sequence>
<organism evidence="1 2">
    <name type="scientific">Sporolactobacillus nakayamae</name>
    <dbReference type="NCBI Taxonomy" id="269670"/>
    <lineage>
        <taxon>Bacteria</taxon>
        <taxon>Bacillati</taxon>
        <taxon>Bacillota</taxon>
        <taxon>Bacilli</taxon>
        <taxon>Bacillales</taxon>
        <taxon>Sporolactobacillaceae</taxon>
        <taxon>Sporolactobacillus</taxon>
    </lineage>
</organism>
<reference evidence="2" key="1">
    <citation type="submission" date="2016-10" db="EMBL/GenBank/DDBJ databases">
        <authorList>
            <person name="Varghese N."/>
            <person name="Submissions S."/>
        </authorList>
    </citation>
    <scope>NUCLEOTIDE SEQUENCE [LARGE SCALE GENOMIC DNA]</scope>
    <source>
        <strain evidence="2">ATCC 700379</strain>
    </source>
</reference>
<dbReference type="AlphaFoldDB" id="A0A1I2UE39"/>
<dbReference type="EMBL" id="FOOY01000020">
    <property type="protein sequence ID" value="SFG75308.1"/>
    <property type="molecule type" value="Genomic_DNA"/>
</dbReference>
<dbReference type="RefSeq" id="WP_093673745.1">
    <property type="nucleotide sequence ID" value="NZ_FOOY01000020.1"/>
</dbReference>
<accession>A0A1I2UE39</accession>
<evidence type="ECO:0000313" key="1">
    <source>
        <dbReference type="EMBL" id="SFG75308.1"/>
    </source>
</evidence>
<proteinExistence type="predicted"/>
<evidence type="ECO:0000313" key="2">
    <source>
        <dbReference type="Proteomes" id="UP000198752"/>
    </source>
</evidence>
<keyword evidence="2" id="KW-1185">Reference proteome</keyword>
<dbReference type="Proteomes" id="UP000198752">
    <property type="component" value="Unassembled WGS sequence"/>
</dbReference>
<name>A0A1I2UE39_9BACL</name>
<gene>
    <name evidence="1" type="ORF">SAMN02982927_02661</name>
</gene>